<evidence type="ECO:0000256" key="5">
    <source>
        <dbReference type="ARBA" id="ARBA00022558"/>
    </source>
</evidence>
<dbReference type="PANTHER" id="PTHR30451">
    <property type="entry name" value="OUTER MEMBRANE USHER PROTEIN"/>
    <property type="match status" value="1"/>
</dbReference>
<dbReference type="PANTHER" id="PTHR30451:SF21">
    <property type="entry name" value="FIMBRIAL USHER DOMAIN-CONTAINING PROTEIN YDET-RELATED"/>
    <property type="match status" value="1"/>
</dbReference>
<feature type="domain" description="PapC N-terminal" evidence="10">
    <location>
        <begin position="39"/>
        <end position="172"/>
    </location>
</feature>
<keyword evidence="3" id="KW-0813">Transport</keyword>
<evidence type="ECO:0000256" key="7">
    <source>
        <dbReference type="ARBA" id="ARBA00022729"/>
    </source>
</evidence>
<evidence type="ECO:0000256" key="3">
    <source>
        <dbReference type="ARBA" id="ARBA00022448"/>
    </source>
</evidence>
<keyword evidence="4" id="KW-1134">Transmembrane beta strand</keyword>
<keyword evidence="7" id="KW-0732">Signal</keyword>
<dbReference type="InterPro" id="IPR000015">
    <property type="entry name" value="Fimb_usher"/>
</dbReference>
<dbReference type="EMBL" id="AP014654">
    <property type="protein sequence ID" value="BAT57224.1"/>
    <property type="molecule type" value="Genomic_DNA"/>
</dbReference>
<evidence type="ECO:0000259" key="10">
    <source>
        <dbReference type="Pfam" id="PF13954"/>
    </source>
</evidence>
<evidence type="ECO:0000256" key="9">
    <source>
        <dbReference type="ARBA" id="ARBA00023237"/>
    </source>
</evidence>
<comment type="subcellular location">
    <subcellularLocation>
        <location evidence="1">Cell outer membrane</location>
        <topology evidence="1">Multi-pass membrane protein</topology>
    </subcellularLocation>
</comment>
<dbReference type="AlphaFoldDB" id="A0A0S3PNH5"/>
<dbReference type="Pfam" id="PF13954">
    <property type="entry name" value="PapC_N"/>
    <property type="match status" value="1"/>
</dbReference>
<geneLocation type="plasmid" evidence="11">
    <name>pEntYN10</name>
</geneLocation>
<keyword evidence="5" id="KW-1029">Fimbrium biogenesis</keyword>
<dbReference type="GO" id="GO:0009279">
    <property type="term" value="C:cell outer membrane"/>
    <property type="evidence" value="ECO:0007669"/>
    <property type="project" value="UniProtKB-SubCell"/>
</dbReference>
<keyword evidence="9" id="KW-0998">Cell outer membrane</keyword>
<dbReference type="Gene3D" id="3.10.20.410">
    <property type="match status" value="1"/>
</dbReference>
<gene>
    <name evidence="11" type="primary">faeD</name>
</gene>
<sequence>MKVYSFFRRGKIKLSRVAMTVSVAIITQTVNASEKLDMSFIQGGHNVDKAAWDMLNGHFIPGRYLVDIIVNGKTHGKQILDVTLNDNDGLCLTEEWLSKSNIFISSSYFKEGYDTSRQCYNLSKGVSTKVELDVPTQTLTFSIPQQGLDEAPENIEWEYGTSAFRMNYNINANTGHNYSSAFGSANLKANIRSWVVNSTATSTAGDSGYNSSIDMFTATRAIRFLRADLAAGKVNAGDNLLGSTGMYGISLTRNNSMKLGNLGYTPVFSGIANGPSRVTLSQEGRILYSEMMPAGPFSITNVSLYTSGDVKMTITGEDGHEHVQYFPMTVMSGLLNPGQHEFSIAGGVADDNSDLEGGIFSASYGYGLNEMTLRSGVVLNQDYQGISAGVVTGLGKFGAVSADGVWSVAKYDKQPSQSGSKTGLAWSKKLESTGTGLRVNWSKTHDSTFTELNGFNPTDIWLKDKKGRNVRDEWNVGISQPVKGLFSLSASAWKRDYHNYSGKDAGLSGSLSTQIAGVSFNLGGTASRNTQGKDNWAVSGSVSIPFMLFDKRYSSSSSVTSSKGQGVGFSSGLSGSLNDKFSYGINGGRDSSGGMTSGLNMSYSGDKVSLGGTLNNSSNSGTNGSVSLSGSVLAVPAARNVMFSKTVSETVAVVGIKDTPGVKTTSGTGGTDANGNLVVPLNSYDWNSITIDAGSLPMNTELATTSKKVIPADKAVVWMPFEPVNVKRYLLQVKQKNGKFVEGGTWARDKRNTPLGFVANNGVLMINSVDILGDITLGTCRIPATKLKETEKLQEITCE</sequence>
<dbReference type="Gene3D" id="2.60.40.2610">
    <property type="entry name" value="Outer membrane usher protein FimD, plug domain"/>
    <property type="match status" value="1"/>
</dbReference>
<dbReference type="InterPro" id="IPR042186">
    <property type="entry name" value="FimD_plug_dom"/>
</dbReference>
<accession>A0A0S3PNH5</accession>
<organism evidence="11">
    <name type="scientific">Escherichia coli O169:H41</name>
    <dbReference type="NCBI Taxonomy" id="1446701"/>
    <lineage>
        <taxon>Bacteria</taxon>
        <taxon>Pseudomonadati</taxon>
        <taxon>Pseudomonadota</taxon>
        <taxon>Gammaproteobacteria</taxon>
        <taxon>Enterobacterales</taxon>
        <taxon>Enterobacteriaceae</taxon>
        <taxon>Escherichia</taxon>
    </lineage>
</organism>
<dbReference type="Gene3D" id="2.60.40.3110">
    <property type="match status" value="1"/>
</dbReference>
<comment type="similarity">
    <text evidence="2">Belongs to the fimbrial export usher family.</text>
</comment>
<keyword evidence="6" id="KW-0812">Transmembrane</keyword>
<dbReference type="SUPFAM" id="SSF141729">
    <property type="entry name" value="FimD N-terminal domain-like"/>
    <property type="match status" value="1"/>
</dbReference>
<dbReference type="InterPro" id="IPR025885">
    <property type="entry name" value="PapC_N"/>
</dbReference>
<dbReference type="NCBIfam" id="NF011760">
    <property type="entry name" value="PRK15213.1"/>
    <property type="match status" value="1"/>
</dbReference>
<evidence type="ECO:0000256" key="6">
    <source>
        <dbReference type="ARBA" id="ARBA00022692"/>
    </source>
</evidence>
<dbReference type="Pfam" id="PF00577">
    <property type="entry name" value="Usher"/>
    <property type="match status" value="1"/>
</dbReference>
<dbReference type="RefSeq" id="WP_023486680.1">
    <property type="nucleotide sequence ID" value="NZ_AP014654.1"/>
</dbReference>
<protein>
    <submittedName>
        <fullName evidence="11">Outer membrane usher protein faeD</fullName>
    </submittedName>
</protein>
<dbReference type="GO" id="GO:0009297">
    <property type="term" value="P:pilus assembly"/>
    <property type="evidence" value="ECO:0007669"/>
    <property type="project" value="InterPro"/>
</dbReference>
<evidence type="ECO:0000313" key="11">
    <source>
        <dbReference type="EMBL" id="BAT57224.1"/>
    </source>
</evidence>
<proteinExistence type="inferred from homology"/>
<dbReference type="GO" id="GO:0015473">
    <property type="term" value="F:fimbrial usher porin activity"/>
    <property type="evidence" value="ECO:0007669"/>
    <property type="project" value="InterPro"/>
</dbReference>
<evidence type="ECO:0000256" key="2">
    <source>
        <dbReference type="ARBA" id="ARBA00008064"/>
    </source>
</evidence>
<evidence type="ECO:0000256" key="1">
    <source>
        <dbReference type="ARBA" id="ARBA00004571"/>
    </source>
</evidence>
<evidence type="ECO:0000256" key="4">
    <source>
        <dbReference type="ARBA" id="ARBA00022452"/>
    </source>
</evidence>
<keyword evidence="11" id="KW-0614">Plasmid</keyword>
<evidence type="ECO:0000256" key="8">
    <source>
        <dbReference type="ARBA" id="ARBA00023136"/>
    </source>
</evidence>
<reference evidence="11" key="1">
    <citation type="journal article" date="2015" name="Virulence">
        <title>Characterization of unstable pEntYN10 from enterotoxigenic Escherichia coli (ETEC) O169:H41.</title>
        <authorList>
            <person name="Ban E."/>
            <person name="Yoshida Y."/>
            <person name="Wakushima M."/>
            <person name="Wajima T."/>
            <person name="Hamabata T."/>
            <person name="Ichikawa N."/>
            <person name="Abe H."/>
            <person name="Horiguchi Y."/>
            <person name="Hara-Kudo Y."/>
            <person name="Kage-Nakadai E."/>
            <person name="Yamamoto T."/>
            <person name="Wada T."/>
            <person name="Nishikawa Y."/>
        </authorList>
    </citation>
    <scope>NUCLEOTIDE SEQUENCE</scope>
    <source>
        <strain evidence="11">O169:H41</strain>
        <plasmid evidence="11">pEntYN10</plasmid>
    </source>
</reference>
<name>A0A0S3PNH5_ECOLX</name>
<keyword evidence="8" id="KW-0472">Membrane</keyword>
<dbReference type="InterPro" id="IPR037224">
    <property type="entry name" value="PapC_N_sf"/>
</dbReference>